<dbReference type="Proteomes" id="UP000481043">
    <property type="component" value="Unassembled WGS sequence"/>
</dbReference>
<dbReference type="AlphaFoldDB" id="A0A6M0QE44"/>
<sequence length="103" mass="11981">MLNNQQRMKQQLDQELQDVTFTSFDKVLQETRPKTFRQRLNSLWNREITIPVLPFATATLLFIGIAGSTIFFSQEEPSPHRQLVEVSGNVYYSDLYEKAVAKK</sequence>
<dbReference type="EMBL" id="JAAIWM010000007">
    <property type="protein sequence ID" value="NEY73488.1"/>
    <property type="molecule type" value="Genomic_DNA"/>
</dbReference>
<keyword evidence="1" id="KW-0472">Membrane</keyword>
<feature type="transmembrane region" description="Helical" evidence="1">
    <location>
        <begin position="48"/>
        <end position="72"/>
    </location>
</feature>
<evidence type="ECO:0000313" key="2">
    <source>
        <dbReference type="EMBL" id="NEY73488.1"/>
    </source>
</evidence>
<keyword evidence="1" id="KW-1133">Transmembrane helix</keyword>
<comment type="caution">
    <text evidence="2">The sequence shown here is derived from an EMBL/GenBank/DDBJ whole genome shotgun (WGS) entry which is preliminary data.</text>
</comment>
<gene>
    <name evidence="2" type="ORF">G4D63_17270</name>
</gene>
<evidence type="ECO:0000256" key="1">
    <source>
        <dbReference type="SAM" id="Phobius"/>
    </source>
</evidence>
<proteinExistence type="predicted"/>
<keyword evidence="3" id="KW-1185">Reference proteome</keyword>
<name>A0A6M0QE44_9BACI</name>
<organism evidence="2 3">
    <name type="scientific">Bacillus mesophilus</name>
    <dbReference type="NCBI Taxonomy" id="1808955"/>
    <lineage>
        <taxon>Bacteria</taxon>
        <taxon>Bacillati</taxon>
        <taxon>Bacillota</taxon>
        <taxon>Bacilli</taxon>
        <taxon>Bacillales</taxon>
        <taxon>Bacillaceae</taxon>
        <taxon>Bacillus</taxon>
    </lineage>
</organism>
<dbReference type="RefSeq" id="WP_163181077.1">
    <property type="nucleotide sequence ID" value="NZ_JAAIWM010000007.1"/>
</dbReference>
<evidence type="ECO:0000313" key="3">
    <source>
        <dbReference type="Proteomes" id="UP000481043"/>
    </source>
</evidence>
<keyword evidence="1" id="KW-0812">Transmembrane</keyword>
<reference evidence="2 3" key="1">
    <citation type="submission" date="2020-02" db="EMBL/GenBank/DDBJ databases">
        <title>Bacillus aquiflavi sp. nov., isolated from yellow water of strong flavor Chinese baijiu in Yibin region of China.</title>
        <authorList>
            <person name="Xie J."/>
        </authorList>
    </citation>
    <scope>NUCLEOTIDE SEQUENCE [LARGE SCALE GENOMIC DNA]</scope>
    <source>
        <strain evidence="2 3">SA4</strain>
    </source>
</reference>
<accession>A0A6M0QE44</accession>
<protein>
    <submittedName>
        <fullName evidence="2">Uncharacterized protein</fullName>
    </submittedName>
</protein>